<dbReference type="EMBL" id="CAJNRD030001120">
    <property type="protein sequence ID" value="CAG5093156.1"/>
    <property type="molecule type" value="Genomic_DNA"/>
</dbReference>
<dbReference type="Proteomes" id="UP000786811">
    <property type="component" value="Unassembled WGS sequence"/>
</dbReference>
<protein>
    <submittedName>
        <fullName evidence="1">Uncharacterized protein</fullName>
    </submittedName>
</protein>
<reference evidence="1" key="1">
    <citation type="submission" date="2021-04" db="EMBL/GenBank/DDBJ databases">
        <authorList>
            <person name="Chebbi M.A.C M."/>
        </authorList>
    </citation>
    <scope>NUCLEOTIDE SEQUENCE</scope>
</reference>
<evidence type="ECO:0000313" key="1">
    <source>
        <dbReference type="EMBL" id="CAG5093156.1"/>
    </source>
</evidence>
<gene>
    <name evidence="1" type="ORF">HICCMSTLAB_LOCUS6629</name>
</gene>
<keyword evidence="2" id="KW-1185">Reference proteome</keyword>
<dbReference type="AlphaFoldDB" id="A0A8J2HFT5"/>
<comment type="caution">
    <text evidence="1">The sequence shown here is derived from an EMBL/GenBank/DDBJ whole genome shotgun (WGS) entry which is preliminary data.</text>
</comment>
<name>A0A8J2HFT5_COTCN</name>
<evidence type="ECO:0000313" key="2">
    <source>
        <dbReference type="Proteomes" id="UP000786811"/>
    </source>
</evidence>
<accession>A0A8J2HFT5</accession>
<organism evidence="1 2">
    <name type="scientific">Cotesia congregata</name>
    <name type="common">Parasitoid wasp</name>
    <name type="synonym">Apanteles congregatus</name>
    <dbReference type="NCBI Taxonomy" id="51543"/>
    <lineage>
        <taxon>Eukaryota</taxon>
        <taxon>Metazoa</taxon>
        <taxon>Ecdysozoa</taxon>
        <taxon>Arthropoda</taxon>
        <taxon>Hexapoda</taxon>
        <taxon>Insecta</taxon>
        <taxon>Pterygota</taxon>
        <taxon>Neoptera</taxon>
        <taxon>Endopterygota</taxon>
        <taxon>Hymenoptera</taxon>
        <taxon>Apocrita</taxon>
        <taxon>Ichneumonoidea</taxon>
        <taxon>Braconidae</taxon>
        <taxon>Microgastrinae</taxon>
        <taxon>Cotesia</taxon>
    </lineage>
</organism>
<proteinExistence type="predicted"/>
<dbReference type="OrthoDB" id="7989680at2759"/>
<sequence>MASPNQHFNNDEKFGEKLLDIHQDFLPANRNLTINEQARIKQLIKIVNKKLTTEFQKSETAYWVAKAKSINHKENSKFLPRINRYYRYKEPPRIDNLLIPKNSSLLSNEIIMDTQTIEKDRKYFISQPIAKLNIVGKYFESINLSRYSNLGTTTKILVDSAAEDIKNRISYRRQHNLTHTTFNNNNPAHYPVQNQEEFKFLHSFIEVELLLKKAKNKTSSGIDNIPMIKCVGS</sequence>